<reference evidence="2" key="1">
    <citation type="submission" date="2020-11" db="EMBL/GenBank/DDBJ databases">
        <authorList>
            <person name="Tran Van P."/>
        </authorList>
    </citation>
    <scope>NUCLEOTIDE SEQUENCE</scope>
</reference>
<dbReference type="EMBL" id="OB666962">
    <property type="protein sequence ID" value="CAD7233793.1"/>
    <property type="molecule type" value="Genomic_DNA"/>
</dbReference>
<organism evidence="2">
    <name type="scientific">Cyprideis torosa</name>
    <dbReference type="NCBI Taxonomy" id="163714"/>
    <lineage>
        <taxon>Eukaryota</taxon>
        <taxon>Metazoa</taxon>
        <taxon>Ecdysozoa</taxon>
        <taxon>Arthropoda</taxon>
        <taxon>Crustacea</taxon>
        <taxon>Oligostraca</taxon>
        <taxon>Ostracoda</taxon>
        <taxon>Podocopa</taxon>
        <taxon>Podocopida</taxon>
        <taxon>Cytherocopina</taxon>
        <taxon>Cytheroidea</taxon>
        <taxon>Cytherideidae</taxon>
        <taxon>Cyprideis</taxon>
    </lineage>
</organism>
<name>A0A7R8WMQ7_9CRUS</name>
<proteinExistence type="predicted"/>
<dbReference type="InterPro" id="IPR006149">
    <property type="entry name" value="EB_dom"/>
</dbReference>
<protein>
    <recommendedName>
        <fullName evidence="1">EB domain-containing protein</fullName>
    </recommendedName>
</protein>
<evidence type="ECO:0000259" key="1">
    <source>
        <dbReference type="Pfam" id="PF01683"/>
    </source>
</evidence>
<dbReference type="Pfam" id="PF01683">
    <property type="entry name" value="EB"/>
    <property type="match status" value="1"/>
</dbReference>
<evidence type="ECO:0000313" key="2">
    <source>
        <dbReference type="EMBL" id="CAD7233793.1"/>
    </source>
</evidence>
<gene>
    <name evidence="2" type="ORF">CTOB1V02_LOCUS11612</name>
</gene>
<dbReference type="AlphaFoldDB" id="A0A7R8WMQ7"/>
<sequence>MDLGFAFAISFVILTSAFREYQAAMYGEACAADADCTDPNTVCLIGICDCTMGYSYNGTYNGTDNGTDNETYNGTYNGTYDGTYNGSYSGTVCAPVTCSSDTNFVMDSLELIWDGNVEYGAIQKFVCPFGENFTTWLETSAPQPLLMTNATAKTIEITATCQANGTWTNRPSECAALTCGDPPTNSATRDPKNPNSTWTSTYVDTCLPGFYYNGSVRTVIGQWVDLVSPYTATCYDPEVDTCPGLPIAGEHMINTTITDPIVYDTKWEWKCEDGWIRHSDWYSQNVFSFVCDMDRGWMERDISWNTRHTLQEPVACNIAACTKGLYDDVHDRTQTPGSVDIEPFQRADGQIGRYTCNPRELISNHTITQYHYCSVNANRTWVRVDGKPSEPCLNRAQNIEGLYSCRIDAKLKSSELSHIFRAKSKITCAAACVTRIKAMNGASISFSIQKKSAAVANSEDGLECRCGKGNGYTSHGQVEENPDYSFCFDNNV</sequence>
<feature type="domain" description="EB" evidence="1">
    <location>
        <begin position="23"/>
        <end position="55"/>
    </location>
</feature>
<accession>A0A7R8WMQ7</accession>